<dbReference type="EMBL" id="ML120357">
    <property type="protein sequence ID" value="RPB04570.1"/>
    <property type="molecule type" value="Genomic_DNA"/>
</dbReference>
<reference evidence="2 3" key="1">
    <citation type="journal article" date="2018" name="Nat. Ecol. Evol.">
        <title>Pezizomycetes genomes reveal the molecular basis of ectomycorrhizal truffle lifestyle.</title>
        <authorList>
            <person name="Murat C."/>
            <person name="Payen T."/>
            <person name="Noel B."/>
            <person name="Kuo A."/>
            <person name="Morin E."/>
            <person name="Chen J."/>
            <person name="Kohler A."/>
            <person name="Krizsan K."/>
            <person name="Balestrini R."/>
            <person name="Da Silva C."/>
            <person name="Montanini B."/>
            <person name="Hainaut M."/>
            <person name="Levati E."/>
            <person name="Barry K.W."/>
            <person name="Belfiori B."/>
            <person name="Cichocki N."/>
            <person name="Clum A."/>
            <person name="Dockter R.B."/>
            <person name="Fauchery L."/>
            <person name="Guy J."/>
            <person name="Iotti M."/>
            <person name="Le Tacon F."/>
            <person name="Lindquist E.A."/>
            <person name="Lipzen A."/>
            <person name="Malagnac F."/>
            <person name="Mello A."/>
            <person name="Molinier V."/>
            <person name="Miyauchi S."/>
            <person name="Poulain J."/>
            <person name="Riccioni C."/>
            <person name="Rubini A."/>
            <person name="Sitrit Y."/>
            <person name="Splivallo R."/>
            <person name="Traeger S."/>
            <person name="Wang M."/>
            <person name="Zifcakova L."/>
            <person name="Wipf D."/>
            <person name="Zambonelli A."/>
            <person name="Paolocci F."/>
            <person name="Nowrousian M."/>
            <person name="Ottonello S."/>
            <person name="Baldrian P."/>
            <person name="Spatafora J.W."/>
            <person name="Henrissat B."/>
            <person name="Nagy L.G."/>
            <person name="Aury J.M."/>
            <person name="Wincker P."/>
            <person name="Grigoriev I.V."/>
            <person name="Bonfante P."/>
            <person name="Martin F.M."/>
        </authorList>
    </citation>
    <scope>NUCLEOTIDE SEQUENCE [LARGE SCALE GENOMIC DNA]</scope>
    <source>
        <strain evidence="2 3">120613-1</strain>
    </source>
</reference>
<gene>
    <name evidence="2" type="ORF">L873DRAFT_1272143</name>
</gene>
<name>A0A3N4K1U2_9PEZI</name>
<evidence type="ECO:0000313" key="3">
    <source>
        <dbReference type="Proteomes" id="UP000276215"/>
    </source>
</evidence>
<dbReference type="OrthoDB" id="5490684at2759"/>
<protein>
    <recommendedName>
        <fullName evidence="4">Secreted protein</fullName>
    </recommendedName>
</protein>
<keyword evidence="3" id="KW-1185">Reference proteome</keyword>
<feature type="chain" id="PRO_5018163762" description="Secreted protein" evidence="1">
    <location>
        <begin position="16"/>
        <end position="91"/>
    </location>
</feature>
<evidence type="ECO:0000256" key="1">
    <source>
        <dbReference type="SAM" id="SignalP"/>
    </source>
</evidence>
<keyword evidence="1" id="KW-0732">Signal</keyword>
<feature type="signal peptide" evidence="1">
    <location>
        <begin position="1"/>
        <end position="15"/>
    </location>
</feature>
<sequence>MFAQMSFLLLQLGACFPMFGDQGFKVLASLFSCSLLTLRLLCKGFSNILMINESFTVCDTLVLDLQFSHLTLTHDCKIADNLLRPPCYWIS</sequence>
<dbReference type="Proteomes" id="UP000276215">
    <property type="component" value="Unassembled WGS sequence"/>
</dbReference>
<proteinExistence type="predicted"/>
<evidence type="ECO:0000313" key="2">
    <source>
        <dbReference type="EMBL" id="RPB04570.1"/>
    </source>
</evidence>
<evidence type="ECO:0008006" key="4">
    <source>
        <dbReference type="Google" id="ProtNLM"/>
    </source>
</evidence>
<dbReference type="AlphaFoldDB" id="A0A3N4K1U2"/>
<organism evidence="2 3">
    <name type="scientific">Choiromyces venosus 120613-1</name>
    <dbReference type="NCBI Taxonomy" id="1336337"/>
    <lineage>
        <taxon>Eukaryota</taxon>
        <taxon>Fungi</taxon>
        <taxon>Dikarya</taxon>
        <taxon>Ascomycota</taxon>
        <taxon>Pezizomycotina</taxon>
        <taxon>Pezizomycetes</taxon>
        <taxon>Pezizales</taxon>
        <taxon>Tuberaceae</taxon>
        <taxon>Choiromyces</taxon>
    </lineage>
</organism>
<accession>A0A3N4K1U2</accession>